<dbReference type="OrthoDB" id="9835015at2"/>
<dbReference type="AlphaFoldDB" id="A0A3N4NJV9"/>
<feature type="transmembrane region" description="Helical" evidence="3">
    <location>
        <begin position="117"/>
        <end position="135"/>
    </location>
</feature>
<evidence type="ECO:0000313" key="4">
    <source>
        <dbReference type="EMBL" id="RPD91809.1"/>
    </source>
</evidence>
<dbReference type="Proteomes" id="UP000270856">
    <property type="component" value="Unassembled WGS sequence"/>
</dbReference>
<gene>
    <name evidence="4" type="ORF">EGM88_14070</name>
</gene>
<reference evidence="4 5" key="1">
    <citation type="submission" date="2018-11" db="EMBL/GenBank/DDBJ databases">
        <title>Aureibaculum marinum gen. nov., sp. nov., a member of the family Flavobacteriaceae isolated from the Bohai Sea.</title>
        <authorList>
            <person name="Ji X."/>
        </authorList>
    </citation>
    <scope>NUCLEOTIDE SEQUENCE [LARGE SCALE GENOMIC DNA]</scope>
    <source>
        <strain evidence="4 5">BH-SD17</strain>
    </source>
</reference>
<keyword evidence="3" id="KW-1133">Transmembrane helix</keyword>
<dbReference type="RefSeq" id="WP_123899053.1">
    <property type="nucleotide sequence ID" value="NZ_RPFJ01000046.1"/>
</dbReference>
<evidence type="ECO:0000256" key="2">
    <source>
        <dbReference type="SAM" id="MobiDB-lite"/>
    </source>
</evidence>
<keyword evidence="3" id="KW-0812">Transmembrane</keyword>
<evidence type="ECO:0000256" key="1">
    <source>
        <dbReference type="SAM" id="Coils"/>
    </source>
</evidence>
<keyword evidence="5" id="KW-1185">Reference proteome</keyword>
<name>A0A3N4NJV9_9FLAO</name>
<keyword evidence="1" id="KW-0175">Coiled coil</keyword>
<sequence length="191" mass="22104">MSRKKKKNRNPVIPKNDDYDLKKSLGKLNQRKTFPESETSTNFEINKSQSANINSQTINENLTSETNIYFKLTDNINSRYDSLNKDLKSVSEKITDSNDNLRQELESKVSEKLDKNIFFYAIAVLLAITSLIYALSYSGLLNDTKENSTEIKQLKSDVENQNKAVEENKEEIEKLEEKQNELEIELIKKEK</sequence>
<comment type="caution">
    <text evidence="4">The sequence shown here is derived from an EMBL/GenBank/DDBJ whole genome shotgun (WGS) entry which is preliminary data.</text>
</comment>
<protein>
    <submittedName>
        <fullName evidence="4">Uncharacterized protein</fullName>
    </submittedName>
</protein>
<proteinExistence type="predicted"/>
<accession>A0A3N4NJV9</accession>
<organism evidence="4 5">
    <name type="scientific">Aureibaculum marinum</name>
    <dbReference type="NCBI Taxonomy" id="2487930"/>
    <lineage>
        <taxon>Bacteria</taxon>
        <taxon>Pseudomonadati</taxon>
        <taxon>Bacteroidota</taxon>
        <taxon>Flavobacteriia</taxon>
        <taxon>Flavobacteriales</taxon>
        <taxon>Flavobacteriaceae</taxon>
        <taxon>Aureibaculum</taxon>
    </lineage>
</organism>
<evidence type="ECO:0000313" key="5">
    <source>
        <dbReference type="Proteomes" id="UP000270856"/>
    </source>
</evidence>
<dbReference type="EMBL" id="RPFJ01000046">
    <property type="protein sequence ID" value="RPD91809.1"/>
    <property type="molecule type" value="Genomic_DNA"/>
</dbReference>
<feature type="coiled-coil region" evidence="1">
    <location>
        <begin position="141"/>
        <end position="188"/>
    </location>
</feature>
<feature type="region of interest" description="Disordered" evidence="2">
    <location>
        <begin position="1"/>
        <end position="22"/>
    </location>
</feature>
<evidence type="ECO:0000256" key="3">
    <source>
        <dbReference type="SAM" id="Phobius"/>
    </source>
</evidence>
<keyword evidence="3" id="KW-0472">Membrane</keyword>